<dbReference type="PRINTS" id="PR00081">
    <property type="entry name" value="GDHRDH"/>
</dbReference>
<comment type="caution">
    <text evidence="3">The sequence shown here is derived from an EMBL/GenBank/DDBJ whole genome shotgun (WGS) entry which is preliminary data.</text>
</comment>
<dbReference type="PANTHER" id="PTHR42879">
    <property type="entry name" value="3-OXOACYL-(ACYL-CARRIER-PROTEIN) REDUCTASE"/>
    <property type="match status" value="1"/>
</dbReference>
<dbReference type="InterPro" id="IPR020904">
    <property type="entry name" value="Sc_DH/Rdtase_CS"/>
</dbReference>
<dbReference type="Pfam" id="PF00106">
    <property type="entry name" value="adh_short"/>
    <property type="match status" value="1"/>
</dbReference>
<organism evidence="3 4">
    <name type="scientific">Candidatus Yanofskybacteria bacterium RIFCSPHIGHO2_02_FULL_38_22b</name>
    <dbReference type="NCBI Taxonomy" id="1802673"/>
    <lineage>
        <taxon>Bacteria</taxon>
        <taxon>Candidatus Yanofskyibacteriota</taxon>
    </lineage>
</organism>
<dbReference type="InterPro" id="IPR050259">
    <property type="entry name" value="SDR"/>
</dbReference>
<gene>
    <name evidence="3" type="ORF">A3B86_03240</name>
</gene>
<evidence type="ECO:0000313" key="4">
    <source>
        <dbReference type="Proteomes" id="UP000176834"/>
    </source>
</evidence>
<dbReference type="Proteomes" id="UP000176834">
    <property type="component" value="Unassembled WGS sequence"/>
</dbReference>
<evidence type="ECO:0000313" key="3">
    <source>
        <dbReference type="EMBL" id="OGN07223.1"/>
    </source>
</evidence>
<dbReference type="InterPro" id="IPR036291">
    <property type="entry name" value="NAD(P)-bd_dom_sf"/>
</dbReference>
<evidence type="ECO:0000256" key="1">
    <source>
        <dbReference type="ARBA" id="ARBA00006484"/>
    </source>
</evidence>
<dbReference type="InterPro" id="IPR002347">
    <property type="entry name" value="SDR_fam"/>
</dbReference>
<dbReference type="PANTHER" id="PTHR42879:SF2">
    <property type="entry name" value="3-OXOACYL-[ACYL-CARRIER-PROTEIN] REDUCTASE FABG"/>
    <property type="match status" value="1"/>
</dbReference>
<dbReference type="PROSITE" id="PS00061">
    <property type="entry name" value="ADH_SHORT"/>
    <property type="match status" value="1"/>
</dbReference>
<name>A0A1F8F271_9BACT</name>
<dbReference type="Gene3D" id="3.40.50.720">
    <property type="entry name" value="NAD(P)-binding Rossmann-like Domain"/>
    <property type="match status" value="1"/>
</dbReference>
<sequence>MNKVAVITGSSSGIGKAIAALLLNLNYKVFGVSKSPSVFNDKNFIWIQSDLTSENDLQRITQEIKEDSINVLINNAGTASEKEALAFTELEFRKIFDLNFKAPILLTQALKGRLSKGLIINISSVSDRLVGEFYALYCSSKAALNIYFDVVALEEKDMKIISILPSYVDTPLLRKLQENNKDFDWNLTMKPEQIAEFVGRVIDDNKDLSSGAKVIVVSDSLKEDLEYNENLWGYNTSTKQLSKL</sequence>
<comment type="similarity">
    <text evidence="1 2">Belongs to the short-chain dehydrogenases/reductases (SDR) family.</text>
</comment>
<evidence type="ECO:0008006" key="5">
    <source>
        <dbReference type="Google" id="ProtNLM"/>
    </source>
</evidence>
<evidence type="ECO:0000256" key="2">
    <source>
        <dbReference type="RuleBase" id="RU000363"/>
    </source>
</evidence>
<reference evidence="3 4" key="1">
    <citation type="journal article" date="2016" name="Nat. Commun.">
        <title>Thousands of microbial genomes shed light on interconnected biogeochemical processes in an aquifer system.</title>
        <authorList>
            <person name="Anantharaman K."/>
            <person name="Brown C.T."/>
            <person name="Hug L.A."/>
            <person name="Sharon I."/>
            <person name="Castelle C.J."/>
            <person name="Probst A.J."/>
            <person name="Thomas B.C."/>
            <person name="Singh A."/>
            <person name="Wilkins M.J."/>
            <person name="Karaoz U."/>
            <person name="Brodie E.L."/>
            <person name="Williams K.H."/>
            <person name="Hubbard S.S."/>
            <person name="Banfield J.F."/>
        </authorList>
    </citation>
    <scope>NUCLEOTIDE SEQUENCE [LARGE SCALE GENOMIC DNA]</scope>
</reference>
<accession>A0A1F8F271</accession>
<protein>
    <recommendedName>
        <fullName evidence="5">Short-chain dehydrogenase</fullName>
    </recommendedName>
</protein>
<dbReference type="PRINTS" id="PR00080">
    <property type="entry name" value="SDRFAMILY"/>
</dbReference>
<dbReference type="GO" id="GO:0032787">
    <property type="term" value="P:monocarboxylic acid metabolic process"/>
    <property type="evidence" value="ECO:0007669"/>
    <property type="project" value="UniProtKB-ARBA"/>
</dbReference>
<dbReference type="SUPFAM" id="SSF51735">
    <property type="entry name" value="NAD(P)-binding Rossmann-fold domains"/>
    <property type="match status" value="1"/>
</dbReference>
<dbReference type="AlphaFoldDB" id="A0A1F8F271"/>
<proteinExistence type="inferred from homology"/>
<dbReference type="EMBL" id="MGJN01000008">
    <property type="protein sequence ID" value="OGN07223.1"/>
    <property type="molecule type" value="Genomic_DNA"/>
</dbReference>